<dbReference type="InterPro" id="IPR027417">
    <property type="entry name" value="P-loop_NTPase"/>
</dbReference>
<dbReference type="InterPro" id="IPR003439">
    <property type="entry name" value="ABC_transporter-like_ATP-bd"/>
</dbReference>
<comment type="subcellular location">
    <subcellularLocation>
        <location evidence="1">Cell membrane</location>
        <topology evidence="1">Peripheral membrane protein</topology>
    </subcellularLocation>
</comment>
<dbReference type="Gene3D" id="3.40.50.300">
    <property type="entry name" value="P-loop containing nucleotide triphosphate hydrolases"/>
    <property type="match status" value="1"/>
</dbReference>
<evidence type="ECO:0000313" key="11">
    <source>
        <dbReference type="EMBL" id="TCD54979.1"/>
    </source>
</evidence>
<evidence type="ECO:0000256" key="6">
    <source>
        <dbReference type="ARBA" id="ARBA00022741"/>
    </source>
</evidence>
<dbReference type="InterPro" id="IPR050388">
    <property type="entry name" value="ABC_Ni/Peptide_Import"/>
</dbReference>
<keyword evidence="8" id="KW-1278">Translocase</keyword>
<proteinExistence type="inferred from homology"/>
<dbReference type="PROSITE" id="PS00211">
    <property type="entry name" value="ABC_TRANSPORTER_1"/>
    <property type="match status" value="1"/>
</dbReference>
<dbReference type="PANTHER" id="PTHR43297">
    <property type="entry name" value="OLIGOPEPTIDE TRANSPORT ATP-BINDING PROTEIN APPD"/>
    <property type="match status" value="1"/>
</dbReference>
<evidence type="ECO:0000256" key="2">
    <source>
        <dbReference type="ARBA" id="ARBA00005417"/>
    </source>
</evidence>
<dbReference type="AlphaFoldDB" id="A0A4V2MU49"/>
<dbReference type="RefSeq" id="WP_131283036.1">
    <property type="nucleotide sequence ID" value="NZ_RXLP01000002.1"/>
</dbReference>
<evidence type="ECO:0000256" key="5">
    <source>
        <dbReference type="ARBA" id="ARBA00022519"/>
    </source>
</evidence>
<dbReference type="Proteomes" id="UP000291289">
    <property type="component" value="Unassembled WGS sequence"/>
</dbReference>
<sequence>MIDIKNLVISTPSQEIVHGVDLHIDKAERVGLIGASGSGKSLIVQAILGILPPSMSVQGEIFVNSRNVLQMSDTERASMRGTVMSAVFQNPMTALNPMVTVEKNIELPLKMHYSLSRDERHSRVEEALTHVGLEREIMSRYPSQISGGQAQRVAIAEALIGHPQVLIADEPTTALDSIVQQGIINLLVQRTEHQGAAVLFTSHDFSVISRVAQRCYVINNGEIVEEGDLESIINSPHHDYTVQLIEAARDIAISGNDTVDSSRGE</sequence>
<evidence type="ECO:0000256" key="7">
    <source>
        <dbReference type="ARBA" id="ARBA00022840"/>
    </source>
</evidence>
<keyword evidence="3" id="KW-0813">Transport</keyword>
<dbReference type="SUPFAM" id="SSF52540">
    <property type="entry name" value="P-loop containing nucleoside triphosphate hydrolases"/>
    <property type="match status" value="1"/>
</dbReference>
<dbReference type="Pfam" id="PF00005">
    <property type="entry name" value="ABC_tran"/>
    <property type="match status" value="1"/>
</dbReference>
<gene>
    <name evidence="11" type="ORF">EJ419_00885</name>
</gene>
<dbReference type="InterPro" id="IPR017871">
    <property type="entry name" value="ABC_transporter-like_CS"/>
</dbReference>
<evidence type="ECO:0000256" key="8">
    <source>
        <dbReference type="ARBA" id="ARBA00022967"/>
    </source>
</evidence>
<keyword evidence="9" id="KW-0472">Membrane</keyword>
<reference evidence="11 12" key="1">
    <citation type="submission" date="2018-12" db="EMBL/GenBank/DDBJ databases">
        <title>Alloscrdovia theropitheci sp. nov: a novel taxon from the feces of the bleeding-herat monkey (Theropithecus geleda).</title>
        <authorList>
            <person name="Modesto M."/>
        </authorList>
    </citation>
    <scope>NUCLEOTIDE SEQUENCE [LARGE SCALE GENOMIC DNA]</scope>
    <source>
        <strain evidence="11 12">GLDI4/2</strain>
    </source>
</reference>
<protein>
    <submittedName>
        <fullName evidence="11">ABC transporter ATP-binding protein</fullName>
    </submittedName>
</protein>
<comment type="similarity">
    <text evidence="2">Belongs to the ABC transporter superfamily.</text>
</comment>
<keyword evidence="4" id="KW-1003">Cell membrane</keyword>
<dbReference type="GO" id="GO:0016887">
    <property type="term" value="F:ATP hydrolysis activity"/>
    <property type="evidence" value="ECO:0007669"/>
    <property type="project" value="InterPro"/>
</dbReference>
<dbReference type="PANTHER" id="PTHR43297:SF14">
    <property type="entry name" value="ATPASE AAA-TYPE CORE DOMAIN-CONTAINING PROTEIN"/>
    <property type="match status" value="1"/>
</dbReference>
<keyword evidence="7 11" id="KW-0067">ATP-binding</keyword>
<keyword evidence="12" id="KW-1185">Reference proteome</keyword>
<accession>A0A4V2MU49</accession>
<evidence type="ECO:0000256" key="3">
    <source>
        <dbReference type="ARBA" id="ARBA00022448"/>
    </source>
</evidence>
<dbReference type="InterPro" id="IPR003593">
    <property type="entry name" value="AAA+_ATPase"/>
</dbReference>
<keyword evidence="6" id="KW-0547">Nucleotide-binding</keyword>
<feature type="domain" description="ABC transporter" evidence="10">
    <location>
        <begin position="2"/>
        <end position="245"/>
    </location>
</feature>
<dbReference type="GO" id="GO:0005886">
    <property type="term" value="C:plasma membrane"/>
    <property type="evidence" value="ECO:0007669"/>
    <property type="project" value="UniProtKB-SubCell"/>
</dbReference>
<comment type="caution">
    <text evidence="11">The sequence shown here is derived from an EMBL/GenBank/DDBJ whole genome shotgun (WGS) entry which is preliminary data.</text>
</comment>
<evidence type="ECO:0000259" key="10">
    <source>
        <dbReference type="PROSITE" id="PS50893"/>
    </source>
</evidence>
<keyword evidence="5" id="KW-0997">Cell inner membrane</keyword>
<evidence type="ECO:0000256" key="1">
    <source>
        <dbReference type="ARBA" id="ARBA00004202"/>
    </source>
</evidence>
<dbReference type="OrthoDB" id="8481147at2"/>
<dbReference type="PROSITE" id="PS50893">
    <property type="entry name" value="ABC_TRANSPORTER_2"/>
    <property type="match status" value="1"/>
</dbReference>
<name>A0A4V2MU49_9BIFI</name>
<evidence type="ECO:0000256" key="9">
    <source>
        <dbReference type="ARBA" id="ARBA00023136"/>
    </source>
</evidence>
<dbReference type="CDD" id="cd03257">
    <property type="entry name" value="ABC_NikE_OppD_transporters"/>
    <property type="match status" value="1"/>
</dbReference>
<dbReference type="GO" id="GO:0005524">
    <property type="term" value="F:ATP binding"/>
    <property type="evidence" value="ECO:0007669"/>
    <property type="project" value="UniProtKB-KW"/>
</dbReference>
<evidence type="ECO:0000313" key="12">
    <source>
        <dbReference type="Proteomes" id="UP000291289"/>
    </source>
</evidence>
<dbReference type="EMBL" id="RXLP01000002">
    <property type="protein sequence ID" value="TCD54979.1"/>
    <property type="molecule type" value="Genomic_DNA"/>
</dbReference>
<dbReference type="SMART" id="SM00382">
    <property type="entry name" value="AAA"/>
    <property type="match status" value="1"/>
</dbReference>
<evidence type="ECO:0000256" key="4">
    <source>
        <dbReference type="ARBA" id="ARBA00022475"/>
    </source>
</evidence>
<organism evidence="11 12">
    <name type="scientific">Alloscardovia theropitheci</name>
    <dbReference type="NCBI Taxonomy" id="2496842"/>
    <lineage>
        <taxon>Bacteria</taxon>
        <taxon>Bacillati</taxon>
        <taxon>Actinomycetota</taxon>
        <taxon>Actinomycetes</taxon>
        <taxon>Bifidobacteriales</taxon>
        <taxon>Bifidobacteriaceae</taxon>
        <taxon>Alloscardovia</taxon>
    </lineage>
</organism>